<accession>A0A2X0LV19</accession>
<keyword evidence="2" id="KW-1185">Reference proteome</keyword>
<organism evidence="1 2">
    <name type="scientific">Microbotryum silenes-dioicae</name>
    <dbReference type="NCBI Taxonomy" id="796604"/>
    <lineage>
        <taxon>Eukaryota</taxon>
        <taxon>Fungi</taxon>
        <taxon>Dikarya</taxon>
        <taxon>Basidiomycota</taxon>
        <taxon>Pucciniomycotina</taxon>
        <taxon>Microbotryomycetes</taxon>
        <taxon>Microbotryales</taxon>
        <taxon>Microbotryaceae</taxon>
        <taxon>Microbotryum</taxon>
    </lineage>
</organism>
<reference evidence="1 2" key="1">
    <citation type="submission" date="2016-11" db="EMBL/GenBank/DDBJ databases">
        <authorList>
            <person name="Jaros S."/>
            <person name="Januszkiewicz K."/>
            <person name="Wedrychowicz H."/>
        </authorList>
    </citation>
    <scope>NUCLEOTIDE SEQUENCE [LARGE SCALE GENOMIC DNA]</scope>
</reference>
<evidence type="ECO:0000313" key="2">
    <source>
        <dbReference type="Proteomes" id="UP000249464"/>
    </source>
</evidence>
<proteinExistence type="predicted"/>
<evidence type="ECO:0000313" key="1">
    <source>
        <dbReference type="EMBL" id="SGY20129.1"/>
    </source>
</evidence>
<name>A0A2X0LV19_9BASI</name>
<dbReference type="Proteomes" id="UP000249464">
    <property type="component" value="Unassembled WGS sequence"/>
</dbReference>
<protein>
    <submittedName>
        <fullName evidence="1">BQ5605_C017g08480 protein</fullName>
    </submittedName>
</protein>
<sequence>MERVRSVCLGQSAGNGNPTVFVLCLAIVDIQLYPDQLAHDNVYSPRLCSITSIISLIPAPEGCTSKAIVATLRLVVATEGFNAVVLGSKGRGQVPSQSCSKYGTRGKQCRWAGPGTVTNAIVIGTQIRKRVRWETPLMRKADFPI</sequence>
<gene>
    <name evidence="1" type="primary">BQ5605_C017g08480</name>
    <name evidence="1" type="ORF">BQ5605_C017G08480</name>
</gene>
<dbReference type="AlphaFoldDB" id="A0A2X0LV19"/>
<dbReference type="EMBL" id="FQNC01000017">
    <property type="protein sequence ID" value="SGY20129.1"/>
    <property type="molecule type" value="Genomic_DNA"/>
</dbReference>